<dbReference type="Proteomes" id="UP000676565">
    <property type="component" value="Unassembled WGS sequence"/>
</dbReference>
<proteinExistence type="predicted"/>
<keyword evidence="3" id="KW-1185">Reference proteome</keyword>
<evidence type="ECO:0000313" key="3">
    <source>
        <dbReference type="Proteomes" id="UP000676565"/>
    </source>
</evidence>
<gene>
    <name evidence="2" type="ORF">J8F10_19470</name>
</gene>
<comment type="caution">
    <text evidence="2">The sequence shown here is derived from an EMBL/GenBank/DDBJ whole genome shotgun (WGS) entry which is preliminary data.</text>
</comment>
<reference evidence="2 3" key="1">
    <citation type="submission" date="2021-04" db="EMBL/GenBank/DDBJ databases">
        <authorList>
            <person name="Ivanova A."/>
        </authorList>
    </citation>
    <scope>NUCLEOTIDE SEQUENCE [LARGE SCALE GENOMIC DNA]</scope>
    <source>
        <strain evidence="2 3">G18</strain>
    </source>
</reference>
<evidence type="ECO:0000256" key="1">
    <source>
        <dbReference type="SAM" id="MobiDB-lite"/>
    </source>
</evidence>
<feature type="region of interest" description="Disordered" evidence="1">
    <location>
        <begin position="83"/>
        <end position="102"/>
    </location>
</feature>
<protein>
    <submittedName>
        <fullName evidence="2">Uncharacterized protein</fullName>
    </submittedName>
</protein>
<organism evidence="2 3">
    <name type="scientific">Gemmata palustris</name>
    <dbReference type="NCBI Taxonomy" id="2822762"/>
    <lineage>
        <taxon>Bacteria</taxon>
        <taxon>Pseudomonadati</taxon>
        <taxon>Planctomycetota</taxon>
        <taxon>Planctomycetia</taxon>
        <taxon>Gemmatales</taxon>
        <taxon>Gemmataceae</taxon>
        <taxon>Gemmata</taxon>
    </lineage>
</organism>
<dbReference type="EMBL" id="JAGKQQ010000001">
    <property type="protein sequence ID" value="MBP3957432.1"/>
    <property type="molecule type" value="Genomic_DNA"/>
</dbReference>
<name>A0ABS5BVJ7_9BACT</name>
<dbReference type="RefSeq" id="WP_210656476.1">
    <property type="nucleotide sequence ID" value="NZ_JAGKQQ010000001.1"/>
</dbReference>
<accession>A0ABS5BVJ7</accession>
<evidence type="ECO:0000313" key="2">
    <source>
        <dbReference type="EMBL" id="MBP3957432.1"/>
    </source>
</evidence>
<sequence>MEADQIDFSDATQWRLSKTASSYVARGSGFIACIFQSKKPESSWGGWLKVDQPGDHEPLRLVWGDTLREIMLDLELTRRKQLDQSARVNTSEQANPTTPEQV</sequence>